<evidence type="ECO:0000313" key="1">
    <source>
        <dbReference type="EMBL" id="CCH56802.1"/>
    </source>
</evidence>
<gene>
    <name evidence="1" type="ORF">BN8_06188</name>
</gene>
<protein>
    <submittedName>
        <fullName evidence="1">Uncharacterized protein</fullName>
    </submittedName>
</protein>
<proteinExistence type="predicted"/>
<dbReference type="STRING" id="1185876.BN8_06188"/>
<comment type="caution">
    <text evidence="1">The sequence shown here is derived from an EMBL/GenBank/DDBJ whole genome shotgun (WGS) entry which is preliminary data.</text>
</comment>
<organism evidence="1 2">
    <name type="scientific">Fibrisoma limi BUZ 3</name>
    <dbReference type="NCBI Taxonomy" id="1185876"/>
    <lineage>
        <taxon>Bacteria</taxon>
        <taxon>Pseudomonadati</taxon>
        <taxon>Bacteroidota</taxon>
        <taxon>Cytophagia</taxon>
        <taxon>Cytophagales</taxon>
        <taxon>Spirosomataceae</taxon>
        <taxon>Fibrisoma</taxon>
    </lineage>
</organism>
<dbReference type="EMBL" id="CAIT01000010">
    <property type="protein sequence ID" value="CCH56802.1"/>
    <property type="molecule type" value="Genomic_DNA"/>
</dbReference>
<dbReference type="eggNOG" id="ENOG5033SYA">
    <property type="taxonomic scope" value="Bacteria"/>
</dbReference>
<name>I2GSC3_9BACT</name>
<reference evidence="1 2" key="1">
    <citation type="journal article" date="2012" name="J. Bacteriol.">
        <title>Genome Sequence of the Filamentous Bacterium Fibrisoma limi BUZ 3T.</title>
        <authorList>
            <person name="Filippini M."/>
            <person name="Qi W."/>
            <person name="Jaenicke S."/>
            <person name="Goesmann A."/>
            <person name="Smits T.H."/>
            <person name="Bagheri H.C."/>
        </authorList>
    </citation>
    <scope>NUCLEOTIDE SEQUENCE [LARGE SCALE GENOMIC DNA]</scope>
    <source>
        <strain evidence="2">BUZ 3T</strain>
    </source>
</reference>
<dbReference type="Proteomes" id="UP000009309">
    <property type="component" value="Unassembled WGS sequence"/>
</dbReference>
<evidence type="ECO:0000313" key="2">
    <source>
        <dbReference type="Proteomes" id="UP000009309"/>
    </source>
</evidence>
<dbReference type="AlphaFoldDB" id="I2GSC3"/>
<accession>I2GSC3</accession>
<keyword evidence="2" id="KW-1185">Reference proteome</keyword>
<sequence>MMNRPNSGRSIWIRYALLGLVLCITTLFACRHKADNRELNLRHNTLPATNPTRAMVLELEEKDWYCHLSLQNNRPDNPLWKSEPIVVVVQNNQLALADDYKAETLIYINGKAASEAALQKISPEFVDEVFVLRKLEYGSDAAYEPKPYRVLIQTSPNLLPFTKSRSRFFTLLQAAAVSKHPFGETYSFNMNQLLEATFFHNKNALVERTKNQHLKLSDEFSDKTDVYINGIPVKPEEVTSVHVREVARLYTRERPFTDWFRADQPSSRFELNIQTAPKRAKRDSSYYVFSPFYSGDF</sequence>
<dbReference type="PROSITE" id="PS51257">
    <property type="entry name" value="PROKAR_LIPOPROTEIN"/>
    <property type="match status" value="1"/>
</dbReference>